<dbReference type="EMBL" id="NMTY01000004">
    <property type="protein sequence ID" value="PDX82630.1"/>
    <property type="molecule type" value="Genomic_DNA"/>
</dbReference>
<proteinExistence type="predicted"/>
<protein>
    <submittedName>
        <fullName evidence="1">Uncharacterized protein</fullName>
    </submittedName>
</protein>
<comment type="caution">
    <text evidence="1">The sequence shown here is derived from an EMBL/GenBank/DDBJ whole genome shotgun (WGS) entry which is preliminary data.</text>
</comment>
<organism evidence="1 2">
    <name type="scientific">Faecalibacterium prausnitzii</name>
    <dbReference type="NCBI Taxonomy" id="853"/>
    <lineage>
        <taxon>Bacteria</taxon>
        <taxon>Bacillati</taxon>
        <taxon>Bacillota</taxon>
        <taxon>Clostridia</taxon>
        <taxon>Eubacteriales</taxon>
        <taxon>Oscillospiraceae</taxon>
        <taxon>Faecalibacterium</taxon>
    </lineage>
</organism>
<evidence type="ECO:0000313" key="1">
    <source>
        <dbReference type="EMBL" id="PDX82630.1"/>
    </source>
</evidence>
<accession>A0A2A7AU55</accession>
<reference evidence="1 2" key="1">
    <citation type="journal article" date="2017" name="Front. Microbiol.">
        <title>New Insights into the Diversity of the Genus Faecalibacterium.</title>
        <authorList>
            <person name="Benevides L."/>
            <person name="Burman S."/>
            <person name="Martin R."/>
            <person name="Robert V."/>
            <person name="Thomas M."/>
            <person name="Miquel S."/>
            <person name="Chain F."/>
            <person name="Sokol H."/>
            <person name="Bermudez-Humaran L.G."/>
            <person name="Morrison M."/>
            <person name="Langella P."/>
            <person name="Azevedo V.A."/>
            <person name="Chatel J.M."/>
            <person name="Soares S."/>
        </authorList>
    </citation>
    <scope>NUCLEOTIDE SEQUENCE [LARGE SCALE GENOMIC DNA]</scope>
    <source>
        <strain evidence="1 2">CNCM I 4575</strain>
    </source>
</reference>
<sequence length="94" mass="10458">MVRQFSSIKGYQTAYTLVYSLDAAAEGSCQLTLARQGAQEQRVSMLVPLDPEKGYRLLQYLYENVVQPEQWDDVIADHLPALAAAPRGGTAREQ</sequence>
<gene>
    <name evidence="1" type="ORF">CGS58_02830</name>
</gene>
<dbReference type="AlphaFoldDB" id="A0A2A7AU55"/>
<evidence type="ECO:0000313" key="2">
    <source>
        <dbReference type="Proteomes" id="UP000220005"/>
    </source>
</evidence>
<name>A0A2A7AU55_9FIRM</name>
<dbReference type="Proteomes" id="UP000220005">
    <property type="component" value="Unassembled WGS sequence"/>
</dbReference>